<proteinExistence type="predicted"/>
<evidence type="ECO:0000313" key="2">
    <source>
        <dbReference type="Proteomes" id="UP000285579"/>
    </source>
</evidence>
<dbReference type="Proteomes" id="UP000285579">
    <property type="component" value="Unassembled WGS sequence"/>
</dbReference>
<evidence type="ECO:0000313" key="1">
    <source>
        <dbReference type="EMBL" id="RIM90434.1"/>
    </source>
</evidence>
<sequence length="131" mass="15771">MSAFIHTEREFNVLAKYFKEIIKMDNDFTDNLIFNLYQFEVKGVNTRYEENNRLDIVLYEDEAYNDLEVISSYDALKLLDSIKYQASEMQSDILWEHVLNVHQKLVNGIIKIEQLNKNYKETEQYELSAWW</sequence>
<dbReference type="EMBL" id="QXUI01000032">
    <property type="protein sequence ID" value="RIM90434.1"/>
    <property type="molecule type" value="Genomic_DNA"/>
</dbReference>
<protein>
    <submittedName>
        <fullName evidence="1">Uncharacterized protein</fullName>
    </submittedName>
</protein>
<comment type="caution">
    <text evidence="1">The sequence shown here is derived from an EMBL/GenBank/DDBJ whole genome shotgun (WGS) entry which is preliminary data.</text>
</comment>
<reference evidence="1 2" key="1">
    <citation type="journal article" date="2016" name="Front. Microbiol.">
        <title>Comprehensive Phylogenetic Analysis of Bovine Non-aureus Staphylococci Species Based on Whole-Genome Sequencing.</title>
        <authorList>
            <person name="Naushad S."/>
            <person name="Barkema H.W."/>
            <person name="Luby C."/>
            <person name="Condas L.A."/>
            <person name="Nobrega D.B."/>
            <person name="Carson D.A."/>
            <person name="De Buck J."/>
        </authorList>
    </citation>
    <scope>NUCLEOTIDE SEQUENCE [LARGE SCALE GENOMIC DNA]</scope>
    <source>
        <strain evidence="1 2">SNUC 1349</strain>
    </source>
</reference>
<gene>
    <name evidence="1" type="ORF">BU104_14435</name>
</gene>
<organism evidence="1 2">
    <name type="scientific">Staphylococcus xylosus</name>
    <dbReference type="NCBI Taxonomy" id="1288"/>
    <lineage>
        <taxon>Bacteria</taxon>
        <taxon>Bacillati</taxon>
        <taxon>Bacillota</taxon>
        <taxon>Bacilli</taxon>
        <taxon>Bacillales</taxon>
        <taxon>Staphylococcaceae</taxon>
        <taxon>Staphylococcus</taxon>
    </lineage>
</organism>
<dbReference type="AlphaFoldDB" id="A0AAQ0LX85"/>
<dbReference type="RefSeq" id="WP_119555782.1">
    <property type="nucleotide sequence ID" value="NZ_QXUI01000032.1"/>
</dbReference>
<name>A0AAQ0LX85_STAXY</name>
<accession>A0AAQ0LX85</accession>